<feature type="compositionally biased region" description="Basic and acidic residues" evidence="1">
    <location>
        <begin position="31"/>
        <end position="50"/>
    </location>
</feature>
<protein>
    <submittedName>
        <fullName evidence="2">Uncharacterized protein</fullName>
    </submittedName>
</protein>
<evidence type="ECO:0000256" key="1">
    <source>
        <dbReference type="SAM" id="MobiDB-lite"/>
    </source>
</evidence>
<dbReference type="AlphaFoldDB" id="V5GR41"/>
<feature type="region of interest" description="Disordered" evidence="1">
    <location>
        <begin position="1"/>
        <end position="157"/>
    </location>
</feature>
<dbReference type="EMBL" id="GANP01011593">
    <property type="protein sequence ID" value="JAB72875.1"/>
    <property type="molecule type" value="mRNA"/>
</dbReference>
<evidence type="ECO:0000313" key="2">
    <source>
        <dbReference type="EMBL" id="JAB72875.1"/>
    </source>
</evidence>
<accession>V5GR41</accession>
<feature type="non-terminal residue" evidence="2">
    <location>
        <position position="157"/>
    </location>
</feature>
<reference evidence="2" key="1">
    <citation type="journal article" date="2015" name="Sci. Rep.">
        <title>Tissue- and time-dependent transcription in Ixodes ricinus salivary glands and midguts when blood feeding on the vertebrate host.</title>
        <authorList>
            <person name="Kotsyfakis M."/>
            <person name="Schwarz A."/>
            <person name="Erhart J."/>
            <person name="Ribeiro J.M."/>
        </authorList>
    </citation>
    <scope>NUCLEOTIDE SEQUENCE</scope>
    <source>
        <tissue evidence="2">Salivary gland and midgut</tissue>
    </source>
</reference>
<name>V5GR41_IXORI</name>
<feature type="compositionally biased region" description="Polar residues" evidence="1">
    <location>
        <begin position="84"/>
        <end position="97"/>
    </location>
</feature>
<feature type="compositionally biased region" description="Basic and acidic residues" evidence="1">
    <location>
        <begin position="101"/>
        <end position="112"/>
    </location>
</feature>
<organism evidence="2">
    <name type="scientific">Ixodes ricinus</name>
    <name type="common">Common tick</name>
    <name type="synonym">Acarus ricinus</name>
    <dbReference type="NCBI Taxonomy" id="34613"/>
    <lineage>
        <taxon>Eukaryota</taxon>
        <taxon>Metazoa</taxon>
        <taxon>Ecdysozoa</taxon>
        <taxon>Arthropoda</taxon>
        <taxon>Chelicerata</taxon>
        <taxon>Arachnida</taxon>
        <taxon>Acari</taxon>
        <taxon>Parasitiformes</taxon>
        <taxon>Ixodida</taxon>
        <taxon>Ixodoidea</taxon>
        <taxon>Ixodidae</taxon>
        <taxon>Ixodinae</taxon>
        <taxon>Ixodes</taxon>
    </lineage>
</organism>
<sequence>MADKQSRTYRNVQKVSHMEQAPSKRHAMAHKNADTAADKDAKRENRRAKPELVLYRPGMGLLQKNQVGRPDTPSKPGTPGDGFQCTTEESMCQQPSPSVRDLSRGSRCKRPDQPMYVPKHVKTPPADRCQTEATDDTSEPKSSSTAKSPYLDGPPHE</sequence>
<proteinExistence type="evidence at transcript level"/>